<keyword evidence="8" id="KW-0997">Cell inner membrane</keyword>
<dbReference type="InterPro" id="IPR003593">
    <property type="entry name" value="AAA+_ATPase"/>
</dbReference>
<keyword evidence="12" id="KW-0472">Membrane</keyword>
<name>A0A7G1QC96_9GAMM</name>
<dbReference type="GO" id="GO:0055085">
    <property type="term" value="P:transmembrane transport"/>
    <property type="evidence" value="ECO:0007669"/>
    <property type="project" value="InterPro"/>
</dbReference>
<evidence type="ECO:0000256" key="9">
    <source>
        <dbReference type="ARBA" id="ARBA00022741"/>
    </source>
</evidence>
<dbReference type="KEGG" id="ntg:NSCAC_1581"/>
<dbReference type="GO" id="GO:0016887">
    <property type="term" value="F:ATP hydrolysis activity"/>
    <property type="evidence" value="ECO:0007669"/>
    <property type="project" value="InterPro"/>
</dbReference>
<keyword evidence="5" id="KW-0813">Transport</keyword>
<evidence type="ECO:0000256" key="4">
    <source>
        <dbReference type="ARBA" id="ARBA00017803"/>
    </source>
</evidence>
<dbReference type="Pfam" id="PF12399">
    <property type="entry name" value="BCA_ABC_TP_C"/>
    <property type="match status" value="1"/>
</dbReference>
<gene>
    <name evidence="16" type="ORF">NSCAC_1581</name>
</gene>
<dbReference type="InterPro" id="IPR003439">
    <property type="entry name" value="ABC_transporter-like_ATP-bd"/>
</dbReference>
<dbReference type="NCBIfam" id="TIGR04406">
    <property type="entry name" value="LPS_export_lptB"/>
    <property type="match status" value="1"/>
</dbReference>
<dbReference type="Proteomes" id="UP000516072">
    <property type="component" value="Chromosome"/>
</dbReference>
<evidence type="ECO:0000256" key="14">
    <source>
        <dbReference type="ARBA" id="ARBA00026081"/>
    </source>
</evidence>
<dbReference type="InterPro" id="IPR027417">
    <property type="entry name" value="P-loop_NTPase"/>
</dbReference>
<evidence type="ECO:0000313" key="17">
    <source>
        <dbReference type="Proteomes" id="UP000516072"/>
    </source>
</evidence>
<keyword evidence="11" id="KW-1278">Translocase</keyword>
<evidence type="ECO:0000256" key="12">
    <source>
        <dbReference type="ARBA" id="ARBA00023136"/>
    </source>
</evidence>
<evidence type="ECO:0000256" key="10">
    <source>
        <dbReference type="ARBA" id="ARBA00022840"/>
    </source>
</evidence>
<evidence type="ECO:0000256" key="7">
    <source>
        <dbReference type="ARBA" id="ARBA00022490"/>
    </source>
</evidence>
<dbReference type="Pfam" id="PF00005">
    <property type="entry name" value="ABC_tran"/>
    <property type="match status" value="1"/>
</dbReference>
<dbReference type="InterPro" id="IPR017871">
    <property type="entry name" value="ABC_transporter-like_CS"/>
</dbReference>
<protein>
    <recommendedName>
        <fullName evidence="4">Lipopolysaccharide export system ATP-binding protein LptB</fullName>
    </recommendedName>
</protein>
<evidence type="ECO:0000256" key="6">
    <source>
        <dbReference type="ARBA" id="ARBA00022475"/>
    </source>
</evidence>
<dbReference type="EMBL" id="LR778175">
    <property type="protein sequence ID" value="CAB1277261.1"/>
    <property type="molecule type" value="Genomic_DNA"/>
</dbReference>
<dbReference type="AlphaFoldDB" id="A0A7G1QC96"/>
<evidence type="ECO:0000256" key="1">
    <source>
        <dbReference type="ARBA" id="ARBA00004496"/>
    </source>
</evidence>
<accession>A0A7G1QC96</accession>
<keyword evidence="7" id="KW-0963">Cytoplasm</keyword>
<dbReference type="RefSeq" id="WP_232085920.1">
    <property type="nucleotide sequence ID" value="NZ_LR778175.1"/>
</dbReference>
<evidence type="ECO:0000256" key="13">
    <source>
        <dbReference type="ARBA" id="ARBA00024818"/>
    </source>
</evidence>
<dbReference type="InterPro" id="IPR051120">
    <property type="entry name" value="ABC_AA/LPS_Transport"/>
</dbReference>
<comment type="similarity">
    <text evidence="3">Belongs to the ABC transporter superfamily. Outer membrane lipopolysaccharide export (TC 1.B.42) family.</text>
</comment>
<dbReference type="PROSITE" id="PS00211">
    <property type="entry name" value="ABC_TRANSPORTER_1"/>
    <property type="match status" value="1"/>
</dbReference>
<evidence type="ECO:0000256" key="2">
    <source>
        <dbReference type="ARBA" id="ARBA00004515"/>
    </source>
</evidence>
<evidence type="ECO:0000256" key="5">
    <source>
        <dbReference type="ARBA" id="ARBA00022448"/>
    </source>
</evidence>
<dbReference type="PANTHER" id="PTHR45772">
    <property type="entry name" value="CONSERVED COMPONENT OF ABC TRANSPORTER FOR NATURAL AMINO ACIDS-RELATED"/>
    <property type="match status" value="1"/>
</dbReference>
<evidence type="ECO:0000256" key="8">
    <source>
        <dbReference type="ARBA" id="ARBA00022519"/>
    </source>
</evidence>
<dbReference type="SMART" id="SM00382">
    <property type="entry name" value="AAA"/>
    <property type="match status" value="1"/>
</dbReference>
<evidence type="ECO:0000313" key="16">
    <source>
        <dbReference type="EMBL" id="CAB1277261.1"/>
    </source>
</evidence>
<dbReference type="PROSITE" id="PS50893">
    <property type="entry name" value="ABC_TRANSPORTER_2"/>
    <property type="match status" value="1"/>
</dbReference>
<dbReference type="GO" id="GO:0005737">
    <property type="term" value="C:cytoplasm"/>
    <property type="evidence" value="ECO:0007669"/>
    <property type="project" value="UniProtKB-SubCell"/>
</dbReference>
<organism evidence="16 17">
    <name type="scientific">Candidatus Nitrosacidococcus tergens</name>
    <dbReference type="NCBI Taxonomy" id="553981"/>
    <lineage>
        <taxon>Bacteria</taxon>
        <taxon>Pseudomonadati</taxon>
        <taxon>Pseudomonadota</taxon>
        <taxon>Gammaproteobacteria</taxon>
        <taxon>Chromatiales</taxon>
        <taxon>Chromatiaceae</taxon>
        <taxon>Candidatus Nitrosacidococcus</taxon>
    </lineage>
</organism>
<evidence type="ECO:0000256" key="11">
    <source>
        <dbReference type="ARBA" id="ARBA00022967"/>
    </source>
</evidence>
<dbReference type="Gene3D" id="3.40.50.300">
    <property type="entry name" value="P-loop containing nucleotide triphosphate hydrolases"/>
    <property type="match status" value="1"/>
</dbReference>
<dbReference type="GO" id="GO:0043190">
    <property type="term" value="C:ATP-binding cassette (ABC) transporter complex"/>
    <property type="evidence" value="ECO:0007669"/>
    <property type="project" value="InterPro"/>
</dbReference>
<comment type="function">
    <text evidence="13">Part of the ABC transporter complex LptBFG involved in the translocation of lipopolysaccharide (LPS) from the inner membrane to the outer membrane. Probably responsible for energy coupling to the transport system.</text>
</comment>
<reference evidence="16 17" key="1">
    <citation type="submission" date="2020-03" db="EMBL/GenBank/DDBJ databases">
        <authorList>
            <person name="Picone N."/>
        </authorList>
    </citation>
    <scope>NUCLEOTIDE SEQUENCE [LARGE SCALE GENOMIC DNA]</scope>
    <source>
        <strain evidence="16">NSCAC1</strain>
    </source>
</reference>
<comment type="subunit">
    <text evidence="14">Component of the lipopolysaccharide transport and assembly complex. The LptBFG transporter is composed of two ATP-binding proteins (LptB) and two transmembrane proteins (LptF and LptG).</text>
</comment>
<dbReference type="FunFam" id="3.40.50.300:FF:000151">
    <property type="entry name" value="Lipopolysaccharide ABC transporter ATP-binding protein"/>
    <property type="match status" value="1"/>
</dbReference>
<dbReference type="CDD" id="cd03218">
    <property type="entry name" value="ABC_YhbG"/>
    <property type="match status" value="1"/>
</dbReference>
<keyword evidence="6" id="KW-1003">Cell membrane</keyword>
<dbReference type="GO" id="GO:0005524">
    <property type="term" value="F:ATP binding"/>
    <property type="evidence" value="ECO:0007669"/>
    <property type="project" value="UniProtKB-KW"/>
</dbReference>
<comment type="subcellular location">
    <subcellularLocation>
        <location evidence="2">Cell inner membrane</location>
        <topology evidence="2">Peripheral membrane protein</topology>
        <orientation evidence="2">Cytoplasmic side</orientation>
    </subcellularLocation>
    <subcellularLocation>
        <location evidence="1">Cytoplasm</location>
    </subcellularLocation>
</comment>
<dbReference type="InterPro" id="IPR032823">
    <property type="entry name" value="BCA_ABC_TP_C"/>
</dbReference>
<dbReference type="InterPro" id="IPR030921">
    <property type="entry name" value="LPS_export_LptB"/>
</dbReference>
<feature type="domain" description="ABC transporter" evidence="15">
    <location>
        <begin position="13"/>
        <end position="246"/>
    </location>
</feature>
<evidence type="ECO:0000259" key="15">
    <source>
        <dbReference type="PROSITE" id="PS50893"/>
    </source>
</evidence>
<dbReference type="PANTHER" id="PTHR45772:SF10">
    <property type="entry name" value="LIPOPOLYSACCHARIDE EXPORT SYSTEM ATP-BINDING PROTEIN LPTB"/>
    <property type="match status" value="1"/>
</dbReference>
<dbReference type="SUPFAM" id="SSF52540">
    <property type="entry name" value="P-loop containing nucleoside triphosphate hydrolases"/>
    <property type="match status" value="1"/>
</dbReference>
<keyword evidence="9" id="KW-0547">Nucleotide-binding</keyword>
<proteinExistence type="inferred from homology"/>
<keyword evidence="10" id="KW-0067">ATP-binding</keyword>
<evidence type="ECO:0000256" key="3">
    <source>
        <dbReference type="ARBA" id="ARBA00010865"/>
    </source>
</evidence>
<keyword evidence="17" id="KW-1185">Reference proteome</keyword>
<sequence>MDHVVDRSSISKLAAHHLAKCYQSRWVVKDVSVELLSGEVVGLLGPNGAGKTTCFYMIVGLVPPNKGQISLNHHNITHYPIHRRAKLGISYLPQEASVFRKLTAAENITAIVETRNNLTKAQRDHLVDSLLNELHITHVRNTLGMSLSGGERRRVEIARALAVEPQFILLDEPFAGVDPISVLDIQDIIRHLTNRGIGVLITDHNVRETLGICQHAYIVNAGEVIASGEPQEILNNEQVKEVYLGHNFNL</sequence>